<protein>
    <recommendedName>
        <fullName evidence="9">EamA domain-containing protein</fullName>
    </recommendedName>
</protein>
<evidence type="ECO:0000256" key="4">
    <source>
        <dbReference type="ARBA" id="ARBA00023136"/>
    </source>
</evidence>
<dbReference type="InterPro" id="IPR037185">
    <property type="entry name" value="EmrE-like"/>
</dbReference>
<evidence type="ECO:0000256" key="3">
    <source>
        <dbReference type="ARBA" id="ARBA00022989"/>
    </source>
</evidence>
<dbReference type="Proteomes" id="UP000717515">
    <property type="component" value="Unassembled WGS sequence"/>
</dbReference>
<feature type="region of interest" description="Disordered" evidence="5">
    <location>
        <begin position="78"/>
        <end position="113"/>
    </location>
</feature>
<accession>A0A9P8D0E2</accession>
<feature type="transmembrane region" description="Helical" evidence="6">
    <location>
        <begin position="186"/>
        <end position="211"/>
    </location>
</feature>
<keyword evidence="3 6" id="KW-1133">Transmembrane helix</keyword>
<dbReference type="AlphaFoldDB" id="A0A9P8D0E2"/>
<feature type="transmembrane region" description="Helical" evidence="6">
    <location>
        <begin position="385"/>
        <end position="406"/>
    </location>
</feature>
<name>A0A9P8D0E2_MORAP</name>
<sequence length="462" mass="49593">MAPSMGITRYTVGILALLSVVCIWVSSSFLMNNIFAGQNYNKPFFVTYVNTASFSLYLLGPLLRHWCDSCGWSRSGTKSRSKKDLANGQEHAQVLPTSRSYGSMSQSSSLDPQYSTTAALPTAEARAGLVSGLVSGSQSSTESVLEQGSTHHQEEQPLNHREIAELSFAFCILWFAANWATNASLAYTTVASSTILASMSGFFTLAIGAMLKTESFSTLKFIAVCASVIGVALVSESDRGGENPTNDFGANPSEPRAPLFGDFLALLSALFYGCYTVLLKVRIQNESRVNMSLFFGFVGLFNIVLLWPMFGVLHWTGIEPFELPSDTTVVWMIGVNAIVGTFVSDYLWLLSMLMTSPLVVTLGLSLTIPLALLGDVVGYGRVLGAAYWVGAALVLAGFFGVNGVALSERDEMDRQEEVAIRSAASCTPAAVAASALVSEEREERVAGERDRLLASSSASSSH</sequence>
<evidence type="ECO:0000256" key="6">
    <source>
        <dbReference type="SAM" id="Phobius"/>
    </source>
</evidence>
<feature type="region of interest" description="Disordered" evidence="5">
    <location>
        <begin position="441"/>
        <end position="462"/>
    </location>
</feature>
<dbReference type="SUPFAM" id="SSF103481">
    <property type="entry name" value="Multidrug resistance efflux transporter EmrE"/>
    <property type="match status" value="2"/>
</dbReference>
<feature type="transmembrane region" description="Helical" evidence="6">
    <location>
        <begin position="330"/>
        <end position="350"/>
    </location>
</feature>
<evidence type="ECO:0000256" key="2">
    <source>
        <dbReference type="ARBA" id="ARBA00022692"/>
    </source>
</evidence>
<organism evidence="7 8">
    <name type="scientific">Mortierella alpina</name>
    <name type="common">Oleaginous fungus</name>
    <name type="synonym">Mortierella renispora</name>
    <dbReference type="NCBI Taxonomy" id="64518"/>
    <lineage>
        <taxon>Eukaryota</taxon>
        <taxon>Fungi</taxon>
        <taxon>Fungi incertae sedis</taxon>
        <taxon>Mucoromycota</taxon>
        <taxon>Mortierellomycotina</taxon>
        <taxon>Mortierellomycetes</taxon>
        <taxon>Mortierellales</taxon>
        <taxon>Mortierellaceae</taxon>
        <taxon>Mortierella</taxon>
    </lineage>
</organism>
<dbReference type="PANTHER" id="PTHR23051">
    <property type="entry name" value="SOLUTE CARRIER FAMILY 35, MEMBER F5"/>
    <property type="match status" value="1"/>
</dbReference>
<feature type="transmembrane region" description="Helical" evidence="6">
    <location>
        <begin position="357"/>
        <end position="379"/>
    </location>
</feature>
<evidence type="ECO:0000313" key="7">
    <source>
        <dbReference type="EMBL" id="KAG9325506.1"/>
    </source>
</evidence>
<proteinExistence type="predicted"/>
<feature type="compositionally biased region" description="Low complexity" evidence="5">
    <location>
        <begin position="98"/>
        <end position="109"/>
    </location>
</feature>
<reference evidence="7" key="1">
    <citation type="submission" date="2021-07" db="EMBL/GenBank/DDBJ databases">
        <title>Draft genome of Mortierella alpina, strain LL118, isolated from an aspen leaf litter sample.</title>
        <authorList>
            <person name="Yang S."/>
            <person name="Vinatzer B.A."/>
        </authorList>
    </citation>
    <scope>NUCLEOTIDE SEQUENCE</scope>
    <source>
        <strain evidence="7">LL118</strain>
    </source>
</reference>
<evidence type="ECO:0000256" key="1">
    <source>
        <dbReference type="ARBA" id="ARBA00004141"/>
    </source>
</evidence>
<feature type="compositionally biased region" description="Basic and acidic residues" evidence="5">
    <location>
        <begin position="441"/>
        <end position="452"/>
    </location>
</feature>
<dbReference type="GO" id="GO:0000329">
    <property type="term" value="C:fungal-type vacuole membrane"/>
    <property type="evidence" value="ECO:0007669"/>
    <property type="project" value="TreeGrafter"/>
</dbReference>
<feature type="transmembrane region" description="Helical" evidence="6">
    <location>
        <begin position="12"/>
        <end position="31"/>
    </location>
</feature>
<evidence type="ECO:0008006" key="9">
    <source>
        <dbReference type="Google" id="ProtNLM"/>
    </source>
</evidence>
<keyword evidence="4 6" id="KW-0472">Membrane</keyword>
<comment type="caution">
    <text evidence="7">The sequence shown here is derived from an EMBL/GenBank/DDBJ whole genome shotgun (WGS) entry which is preliminary data.</text>
</comment>
<feature type="transmembrane region" description="Helical" evidence="6">
    <location>
        <begin position="291"/>
        <end position="310"/>
    </location>
</feature>
<evidence type="ECO:0000256" key="5">
    <source>
        <dbReference type="SAM" id="MobiDB-lite"/>
    </source>
</evidence>
<feature type="transmembrane region" description="Helical" evidence="6">
    <location>
        <begin position="257"/>
        <end position="279"/>
    </location>
</feature>
<comment type="subcellular location">
    <subcellularLocation>
        <location evidence="1">Membrane</location>
        <topology evidence="1">Multi-pass membrane protein</topology>
    </subcellularLocation>
</comment>
<keyword evidence="2 6" id="KW-0812">Transmembrane</keyword>
<gene>
    <name evidence="7" type="ORF">KVV02_007537</name>
</gene>
<feature type="transmembrane region" description="Helical" evidence="6">
    <location>
        <begin position="43"/>
        <end position="63"/>
    </location>
</feature>
<dbReference type="EMBL" id="JAIFTL010000039">
    <property type="protein sequence ID" value="KAG9325506.1"/>
    <property type="molecule type" value="Genomic_DNA"/>
</dbReference>
<dbReference type="PANTHER" id="PTHR23051:SF0">
    <property type="entry name" value="SOLUTE CARRIER FAMILY 35 MEMBER F5"/>
    <property type="match status" value="1"/>
</dbReference>
<evidence type="ECO:0000313" key="8">
    <source>
        <dbReference type="Proteomes" id="UP000717515"/>
    </source>
</evidence>